<keyword evidence="2" id="KW-1185">Reference proteome</keyword>
<gene>
    <name evidence="1" type="ORF">NLG97_g2171</name>
</gene>
<protein>
    <submittedName>
        <fullName evidence="1">Uncharacterized protein</fullName>
    </submittedName>
</protein>
<organism evidence="1 2">
    <name type="scientific">Lecanicillium saksenae</name>
    <dbReference type="NCBI Taxonomy" id="468837"/>
    <lineage>
        <taxon>Eukaryota</taxon>
        <taxon>Fungi</taxon>
        <taxon>Dikarya</taxon>
        <taxon>Ascomycota</taxon>
        <taxon>Pezizomycotina</taxon>
        <taxon>Sordariomycetes</taxon>
        <taxon>Hypocreomycetidae</taxon>
        <taxon>Hypocreales</taxon>
        <taxon>Cordycipitaceae</taxon>
        <taxon>Lecanicillium</taxon>
    </lineage>
</organism>
<evidence type="ECO:0000313" key="1">
    <source>
        <dbReference type="EMBL" id="KAJ3497095.1"/>
    </source>
</evidence>
<evidence type="ECO:0000313" key="2">
    <source>
        <dbReference type="Proteomes" id="UP001148737"/>
    </source>
</evidence>
<reference evidence="1" key="1">
    <citation type="submission" date="2022-07" db="EMBL/GenBank/DDBJ databases">
        <title>Genome Sequence of Lecanicillium saksenae.</title>
        <authorList>
            <person name="Buettner E."/>
        </authorList>
    </citation>
    <scope>NUCLEOTIDE SEQUENCE</scope>
    <source>
        <strain evidence="1">VT-O1</strain>
    </source>
</reference>
<name>A0ACC1R3I5_9HYPO</name>
<proteinExistence type="predicted"/>
<sequence>MIYLGGGGSEVDEANIWDLAFKAGQRVVIWPFAMPSTRWQGTQEWVTKSLARFGDFASISLGLQGPDFGLHDADIVVIPGGNTFRLLDHLQRNGLLPALRNFLDNGGRIYGGSAGALILGTSVAITDSSVGGQDDNIIADLRGKEGLNVLGGCVSYPHFGVGADNFEGHCHRWSQEHNVTVIGMPETCGLQFDPSGRALNAGPSPAHVFTPDGQRTVWAPNTTLSFPL</sequence>
<dbReference type="EMBL" id="JANAKD010000139">
    <property type="protein sequence ID" value="KAJ3497095.1"/>
    <property type="molecule type" value="Genomic_DNA"/>
</dbReference>
<dbReference type="Proteomes" id="UP001148737">
    <property type="component" value="Unassembled WGS sequence"/>
</dbReference>
<comment type="caution">
    <text evidence="1">The sequence shown here is derived from an EMBL/GenBank/DDBJ whole genome shotgun (WGS) entry which is preliminary data.</text>
</comment>
<accession>A0ACC1R3I5</accession>